<name>A0A858R739_9PROT</name>
<feature type="compositionally biased region" description="Low complexity" evidence="1">
    <location>
        <begin position="135"/>
        <end position="147"/>
    </location>
</feature>
<evidence type="ECO:0000256" key="1">
    <source>
        <dbReference type="SAM" id="MobiDB-lite"/>
    </source>
</evidence>
<evidence type="ECO:0000259" key="3">
    <source>
        <dbReference type="Pfam" id="PF20072"/>
    </source>
</evidence>
<feature type="transmembrane region" description="Helical" evidence="2">
    <location>
        <begin position="6"/>
        <end position="26"/>
    </location>
</feature>
<dbReference type="Pfam" id="PF20072">
    <property type="entry name" value="DUF6468"/>
    <property type="match status" value="1"/>
</dbReference>
<evidence type="ECO:0000313" key="5">
    <source>
        <dbReference type="Proteomes" id="UP000501891"/>
    </source>
</evidence>
<sequence length="167" mass="17306">MIPGFVSLLLDLAVIGLLVATIVYAVRLNKQLAAVKDSRVELEELVRGFAEATAQADGSVKAMRKAAQESGEALSSMITRGRALKEDLDQIVQAADSLANRLEAASGKARQAVVPNPAPAAAPGRPAAPTPAQPRPAAAPAATGAPASEPRSKAEKELLQALENLRQ</sequence>
<evidence type="ECO:0000256" key="2">
    <source>
        <dbReference type="SAM" id="Phobius"/>
    </source>
</evidence>
<protein>
    <recommendedName>
        <fullName evidence="3">DUF6468 domain-containing protein</fullName>
    </recommendedName>
</protein>
<keyword evidence="2" id="KW-0812">Transmembrane</keyword>
<accession>A0A858R739</accession>
<feature type="compositionally biased region" description="Pro residues" evidence="1">
    <location>
        <begin position="116"/>
        <end position="134"/>
    </location>
</feature>
<proteinExistence type="predicted"/>
<feature type="region of interest" description="Disordered" evidence="1">
    <location>
        <begin position="106"/>
        <end position="167"/>
    </location>
</feature>
<keyword evidence="5" id="KW-1185">Reference proteome</keyword>
<evidence type="ECO:0000313" key="4">
    <source>
        <dbReference type="EMBL" id="QJE73003.1"/>
    </source>
</evidence>
<keyword evidence="2" id="KW-1133">Transmembrane helix</keyword>
<dbReference type="KEGG" id="acru:HHL28_07800"/>
<dbReference type="InterPro" id="IPR045531">
    <property type="entry name" value="DUF6468"/>
</dbReference>
<organism evidence="4 5">
    <name type="scientific">Aerophototrophica crusticola</name>
    <dbReference type="NCBI Taxonomy" id="1709002"/>
    <lineage>
        <taxon>Bacteria</taxon>
        <taxon>Pseudomonadati</taxon>
        <taxon>Pseudomonadota</taxon>
        <taxon>Alphaproteobacteria</taxon>
        <taxon>Rhodospirillales</taxon>
        <taxon>Rhodospirillaceae</taxon>
        <taxon>Aerophototrophica</taxon>
    </lineage>
</organism>
<gene>
    <name evidence="4" type="ORF">HHL28_07800</name>
</gene>
<reference evidence="4" key="1">
    <citation type="submission" date="2020-04" db="EMBL/GenBank/DDBJ databases">
        <title>A desert anoxygenic phototrophic bacterium fixes CO2 using RubisCO under aerobic conditions.</title>
        <authorList>
            <person name="Tang K."/>
        </authorList>
    </citation>
    <scope>NUCLEOTIDE SEQUENCE [LARGE SCALE GENOMIC DNA]</scope>
    <source>
        <strain evidence="4">MIMtkB3</strain>
    </source>
</reference>
<dbReference type="Proteomes" id="UP000501891">
    <property type="component" value="Chromosome"/>
</dbReference>
<keyword evidence="2" id="KW-0472">Membrane</keyword>
<feature type="domain" description="DUF6468" evidence="3">
    <location>
        <begin position="36"/>
        <end position="110"/>
    </location>
</feature>
<dbReference type="EMBL" id="CP051775">
    <property type="protein sequence ID" value="QJE73003.1"/>
    <property type="molecule type" value="Genomic_DNA"/>
</dbReference>
<dbReference type="AlphaFoldDB" id="A0A858R739"/>